<organism evidence="2 3">
    <name type="scientific">Peptoclostridium acidaminophilum DSM 3953</name>
    <dbReference type="NCBI Taxonomy" id="1286171"/>
    <lineage>
        <taxon>Bacteria</taxon>
        <taxon>Bacillati</taxon>
        <taxon>Bacillota</taxon>
        <taxon>Clostridia</taxon>
        <taxon>Peptostreptococcales</taxon>
        <taxon>Peptoclostridiaceae</taxon>
        <taxon>Peptoclostridium</taxon>
    </lineage>
</organism>
<protein>
    <recommendedName>
        <fullName evidence="4">DUF4240 domain-containing protein</fullName>
    </recommendedName>
</protein>
<name>W8UA62_PEPAC</name>
<feature type="region of interest" description="Disordered" evidence="1">
    <location>
        <begin position="169"/>
        <end position="190"/>
    </location>
</feature>
<gene>
    <name evidence="2" type="ORF">EAL2_808p01810</name>
</gene>
<evidence type="ECO:0000313" key="3">
    <source>
        <dbReference type="Proteomes" id="UP000019591"/>
    </source>
</evidence>
<dbReference type="OrthoDB" id="9986589at2"/>
<dbReference type="EMBL" id="CP007453">
    <property type="protein sequence ID" value="AHM57686.1"/>
    <property type="molecule type" value="Genomic_DNA"/>
</dbReference>
<evidence type="ECO:0008006" key="4">
    <source>
        <dbReference type="Google" id="ProtNLM"/>
    </source>
</evidence>
<sequence>MNKIEFDEIKDIFRGYRVWSDGRDILWYQKAWLALEKEGLTSYENAIDRAKVLIRAYTLMMIYKEFCELEFDEYFDYEFYDWEGESGLSPFRIGQLVSKTLENKDYSDYDEYNEYKVLENAFIDLVDSERGKVVDALIKNSGEGRESTILVSMYLTCVDVSRYEDDWLDTDEDDEEITEEEATEEEMSEYEKYEKDIEKYYGEIVNDVTFGNLAAFSWLQEGTYRIR</sequence>
<feature type="compositionally biased region" description="Acidic residues" evidence="1">
    <location>
        <begin position="169"/>
        <end position="188"/>
    </location>
</feature>
<geneLocation type="plasmid" evidence="2 3">
    <name>EAL2_808p</name>
</geneLocation>
<reference evidence="2 3" key="1">
    <citation type="journal article" date="2014" name="Genome Announc.">
        <title>Complete Genome Sequence of Amino Acid-Utilizing Eubacterium acidaminophilum al-2 (DSM 3953).</title>
        <authorList>
            <person name="Poehlein A."/>
            <person name="Andreesen J.R."/>
            <person name="Daniel R."/>
        </authorList>
    </citation>
    <scope>NUCLEOTIDE SEQUENCE [LARGE SCALE GENOMIC DNA]</scope>
    <source>
        <strain evidence="2 3">DSM 3953</strain>
        <plasmid evidence="3">Plasmid EAL2_808p</plasmid>
    </source>
</reference>
<evidence type="ECO:0000313" key="2">
    <source>
        <dbReference type="EMBL" id="AHM57686.1"/>
    </source>
</evidence>
<dbReference type="RefSeq" id="WP_025436581.1">
    <property type="nucleotide sequence ID" value="NZ_CP007453.1"/>
</dbReference>
<dbReference type="AlphaFoldDB" id="W8UA62"/>
<dbReference type="PATRIC" id="fig|1286171.3.peg.2358"/>
<dbReference type="Proteomes" id="UP000019591">
    <property type="component" value="Plasmid EAL2_808p"/>
</dbReference>
<accession>W8UA62</accession>
<evidence type="ECO:0000256" key="1">
    <source>
        <dbReference type="SAM" id="MobiDB-lite"/>
    </source>
</evidence>
<keyword evidence="3" id="KW-1185">Reference proteome</keyword>
<proteinExistence type="predicted"/>
<dbReference type="KEGG" id="eac:EAL2_808p01810"/>
<keyword evidence="2" id="KW-0614">Plasmid</keyword>
<dbReference type="HOGENOM" id="CLU_1218287_0_0_9"/>